<name>A0A8S9MLK9_BRACR</name>
<evidence type="ECO:0000313" key="1">
    <source>
        <dbReference type="EMBL" id="KAF2618741.1"/>
    </source>
</evidence>
<gene>
    <name evidence="1" type="ORF">F2Q68_00039174</name>
</gene>
<evidence type="ECO:0000313" key="2">
    <source>
        <dbReference type="Proteomes" id="UP000712281"/>
    </source>
</evidence>
<proteinExistence type="predicted"/>
<dbReference type="EMBL" id="QGKW02000007">
    <property type="protein sequence ID" value="KAF2618741.1"/>
    <property type="molecule type" value="Genomic_DNA"/>
</dbReference>
<dbReference type="AlphaFoldDB" id="A0A8S9MLK9"/>
<comment type="caution">
    <text evidence="1">The sequence shown here is derived from an EMBL/GenBank/DDBJ whole genome shotgun (WGS) entry which is preliminary data.</text>
</comment>
<organism evidence="1 2">
    <name type="scientific">Brassica cretica</name>
    <name type="common">Mustard</name>
    <dbReference type="NCBI Taxonomy" id="69181"/>
    <lineage>
        <taxon>Eukaryota</taxon>
        <taxon>Viridiplantae</taxon>
        <taxon>Streptophyta</taxon>
        <taxon>Embryophyta</taxon>
        <taxon>Tracheophyta</taxon>
        <taxon>Spermatophyta</taxon>
        <taxon>Magnoliopsida</taxon>
        <taxon>eudicotyledons</taxon>
        <taxon>Gunneridae</taxon>
        <taxon>Pentapetalae</taxon>
        <taxon>rosids</taxon>
        <taxon>malvids</taxon>
        <taxon>Brassicales</taxon>
        <taxon>Brassicaceae</taxon>
        <taxon>Brassiceae</taxon>
        <taxon>Brassica</taxon>
    </lineage>
</organism>
<dbReference type="Proteomes" id="UP000712281">
    <property type="component" value="Unassembled WGS sequence"/>
</dbReference>
<reference evidence="1" key="1">
    <citation type="submission" date="2019-12" db="EMBL/GenBank/DDBJ databases">
        <title>Genome sequencing and annotation of Brassica cretica.</title>
        <authorList>
            <person name="Studholme D.J."/>
            <person name="Sarris P.F."/>
        </authorList>
    </citation>
    <scope>NUCLEOTIDE SEQUENCE</scope>
    <source>
        <strain evidence="1">PFS-001/15</strain>
        <tissue evidence="1">Leaf</tissue>
    </source>
</reference>
<accession>A0A8S9MLK9</accession>
<sequence>MGVGNDPVMVFDHGCSCPRLPLCLWNTRKYPGEKGEGRTPLPMALTALKSMIDRVHWDMVPWPVRYKRAVRIDGELVEATSQLYQPEESDGTSSEVVQLS</sequence>
<protein>
    <submittedName>
        <fullName evidence="1">Uncharacterized protein</fullName>
    </submittedName>
</protein>